<dbReference type="PROSITE" id="PS51658">
    <property type="entry name" value="BFN"/>
    <property type="match status" value="1"/>
</dbReference>
<dbReference type="Proteomes" id="UP000702544">
    <property type="component" value="Unassembled WGS sequence"/>
</dbReference>
<evidence type="ECO:0000313" key="2">
    <source>
        <dbReference type="EMBL" id="NIR75704.1"/>
    </source>
</evidence>
<comment type="caution">
    <text evidence="2">The sequence shown here is derived from an EMBL/GenBank/DDBJ whole genome shotgun (WGS) entry which is preliminary data.</text>
</comment>
<dbReference type="EMBL" id="JAACAK010000091">
    <property type="protein sequence ID" value="NIR75704.1"/>
    <property type="molecule type" value="Genomic_DNA"/>
</dbReference>
<feature type="domain" description="BFN" evidence="1">
    <location>
        <begin position="1"/>
        <end position="132"/>
    </location>
</feature>
<organism evidence="2 3">
    <name type="scientific">Candidatus Kutchimonas denitrificans</name>
    <dbReference type="NCBI Taxonomy" id="3056748"/>
    <lineage>
        <taxon>Bacteria</taxon>
        <taxon>Pseudomonadati</taxon>
        <taxon>Gemmatimonadota</taxon>
        <taxon>Gemmatimonadia</taxon>
        <taxon>Candidatus Palauibacterales</taxon>
        <taxon>Candidatus Palauibacteraceae</taxon>
        <taxon>Candidatus Kutchimonas</taxon>
    </lineage>
</organism>
<dbReference type="Pfam" id="PF02577">
    <property type="entry name" value="BFN_dom"/>
    <property type="match status" value="1"/>
</dbReference>
<dbReference type="PANTHER" id="PTHR15160:SF1">
    <property type="entry name" value="VON HIPPEL-LINDAU DISEASE TUMOR SUPPRESSOR"/>
    <property type="match status" value="1"/>
</dbReference>
<gene>
    <name evidence="2" type="ORF">GWO12_11435</name>
</gene>
<evidence type="ECO:0000259" key="1">
    <source>
        <dbReference type="PROSITE" id="PS51658"/>
    </source>
</evidence>
<protein>
    <submittedName>
        <fullName evidence="2">Bifunctional nuclease family protein</fullName>
    </submittedName>
</protein>
<dbReference type="SUPFAM" id="SSF103256">
    <property type="entry name" value="Hypothetical protein TM0160"/>
    <property type="match status" value="1"/>
</dbReference>
<dbReference type="InterPro" id="IPR003729">
    <property type="entry name" value="Bi_nuclease_dom"/>
</dbReference>
<reference evidence="2 3" key="1">
    <citation type="submission" date="2020-01" db="EMBL/GenBank/DDBJ databases">
        <title>Genomes assembled from Gulf of Kutch pelagic sediment metagenomes.</title>
        <authorList>
            <person name="Chandrashekar M."/>
            <person name="Mahajan M.S."/>
            <person name="Dave K.J."/>
            <person name="Vatsa P."/>
            <person name="Nathani N.M."/>
        </authorList>
    </citation>
    <scope>NUCLEOTIDE SEQUENCE [LARGE SCALE GENOMIC DNA]</scope>
    <source>
        <strain evidence="2">KS3-K002</strain>
    </source>
</reference>
<dbReference type="InterPro" id="IPR036104">
    <property type="entry name" value="BFN_sf"/>
</dbReference>
<dbReference type="PANTHER" id="PTHR15160">
    <property type="entry name" value="VON HIPPEL-LINDAU PROTEIN"/>
    <property type="match status" value="1"/>
</dbReference>
<sequence>MNQVKVASLGLDKASNTPVVILQEIEGERVLPIWIGPGEASAIAMELAGMKFSRPLTHDLFTAMLQGLGSELHRVLITKVVDNTYHAELIIKRNGDVVSIDARPSDSIAIALRAKAPIYAHDDLLEQASIEIQPSELEPGDIPEVSEQEETGMDAEQLKEYLKRMNPEDFGRFNP</sequence>
<dbReference type="GO" id="GO:0004518">
    <property type="term" value="F:nuclease activity"/>
    <property type="evidence" value="ECO:0007669"/>
    <property type="project" value="InterPro"/>
</dbReference>
<dbReference type="Gene3D" id="3.10.690.10">
    <property type="entry name" value="Bifunctional nuclease domain"/>
    <property type="match status" value="1"/>
</dbReference>
<evidence type="ECO:0000313" key="3">
    <source>
        <dbReference type="Proteomes" id="UP000702544"/>
    </source>
</evidence>
<name>A0AAE5CDG0_9BACT</name>
<dbReference type="AlphaFoldDB" id="A0AAE5CDG0"/>
<proteinExistence type="predicted"/>
<accession>A0AAE5CDG0</accession>